<dbReference type="Proteomes" id="UP000030401">
    <property type="component" value="Unassembled WGS sequence"/>
</dbReference>
<dbReference type="OrthoDB" id="2691912at2"/>
<organism evidence="3 4">
    <name type="scientific">Pontibacillus litoralis JSM 072002</name>
    <dbReference type="NCBI Taxonomy" id="1385512"/>
    <lineage>
        <taxon>Bacteria</taxon>
        <taxon>Bacillati</taxon>
        <taxon>Bacillota</taxon>
        <taxon>Bacilli</taxon>
        <taxon>Bacillales</taxon>
        <taxon>Bacillaceae</taxon>
        <taxon>Pontibacillus</taxon>
    </lineage>
</organism>
<dbReference type="eggNOG" id="COG3170">
    <property type="taxonomic scope" value="Bacteria"/>
</dbReference>
<keyword evidence="4" id="KW-1185">Reference proteome</keyword>
<evidence type="ECO:0000256" key="1">
    <source>
        <dbReference type="SAM" id="MobiDB-lite"/>
    </source>
</evidence>
<sequence length="122" mass="14030">MNPTLKKMITFLVVFLFIASITNDLTTGTFPDSSPKQDKENSSTPHAKSQAFDKNTSSSERYDVMKHEVNAGQTVLSIIEQINHPNLSVTYEQMLEDFRTLNKDQDPHQIQVNEVYFFPVYR</sequence>
<evidence type="ECO:0000313" key="4">
    <source>
        <dbReference type="Proteomes" id="UP000030401"/>
    </source>
</evidence>
<feature type="compositionally biased region" description="Polar residues" evidence="1">
    <location>
        <begin position="42"/>
        <end position="59"/>
    </location>
</feature>
<feature type="region of interest" description="Disordered" evidence="1">
    <location>
        <begin position="26"/>
        <end position="59"/>
    </location>
</feature>
<dbReference type="RefSeq" id="WP_036830963.1">
    <property type="nucleotide sequence ID" value="NZ_AVPG01000001.1"/>
</dbReference>
<evidence type="ECO:0000256" key="2">
    <source>
        <dbReference type="SAM" id="SignalP"/>
    </source>
</evidence>
<dbReference type="AlphaFoldDB" id="A0A0A5GA12"/>
<proteinExistence type="predicted"/>
<evidence type="ECO:0000313" key="3">
    <source>
        <dbReference type="EMBL" id="KGX88894.1"/>
    </source>
</evidence>
<protein>
    <recommendedName>
        <fullName evidence="5">LysM domain-containing protein</fullName>
    </recommendedName>
</protein>
<evidence type="ECO:0008006" key="5">
    <source>
        <dbReference type="Google" id="ProtNLM"/>
    </source>
</evidence>
<dbReference type="EMBL" id="AVPG01000001">
    <property type="protein sequence ID" value="KGX88894.1"/>
    <property type="molecule type" value="Genomic_DNA"/>
</dbReference>
<feature type="signal peptide" evidence="2">
    <location>
        <begin position="1"/>
        <end position="22"/>
    </location>
</feature>
<comment type="caution">
    <text evidence="3">The sequence shown here is derived from an EMBL/GenBank/DDBJ whole genome shotgun (WGS) entry which is preliminary data.</text>
</comment>
<accession>A0A0A5GA12</accession>
<gene>
    <name evidence="3" type="ORF">N784_00730</name>
</gene>
<name>A0A0A5GA12_9BACI</name>
<reference evidence="3 4" key="1">
    <citation type="submission" date="2013-08" db="EMBL/GenBank/DDBJ databases">
        <authorList>
            <person name="Huang J."/>
            <person name="Wang G."/>
        </authorList>
    </citation>
    <scope>NUCLEOTIDE SEQUENCE [LARGE SCALE GENOMIC DNA]</scope>
    <source>
        <strain evidence="3 4">JSM 072002</strain>
    </source>
</reference>
<keyword evidence="2" id="KW-0732">Signal</keyword>
<feature type="chain" id="PRO_5039089548" description="LysM domain-containing protein" evidence="2">
    <location>
        <begin position="23"/>
        <end position="122"/>
    </location>
</feature>
<dbReference type="STRING" id="1385512.N784_00730"/>